<keyword evidence="3" id="KW-1185">Reference proteome</keyword>
<dbReference type="OrthoDB" id="5963at2759"/>
<evidence type="ECO:0000256" key="1">
    <source>
        <dbReference type="SAM" id="Coils"/>
    </source>
</evidence>
<evidence type="ECO:0000313" key="2">
    <source>
        <dbReference type="EMBL" id="TST98543.1"/>
    </source>
</evidence>
<dbReference type="InterPro" id="IPR013083">
    <property type="entry name" value="Znf_RING/FYVE/PHD"/>
</dbReference>
<accession>A0A556V426</accession>
<dbReference type="Proteomes" id="UP000319801">
    <property type="component" value="Unassembled WGS sequence"/>
</dbReference>
<reference evidence="2 3" key="1">
    <citation type="journal article" date="2019" name="Genome Biol. Evol.">
        <title>Whole-Genome Sequencing of the Giant Devil Catfish, Bagarius yarrelli.</title>
        <authorList>
            <person name="Jiang W."/>
            <person name="Lv Y."/>
            <person name="Cheng L."/>
            <person name="Yang K."/>
            <person name="Chao B."/>
            <person name="Wang X."/>
            <person name="Li Y."/>
            <person name="Pan X."/>
            <person name="You X."/>
            <person name="Zhang Y."/>
            <person name="Yang J."/>
            <person name="Li J."/>
            <person name="Zhang X."/>
            <person name="Liu S."/>
            <person name="Sun C."/>
            <person name="Yang J."/>
            <person name="Shi Q."/>
        </authorList>
    </citation>
    <scope>NUCLEOTIDE SEQUENCE [LARGE SCALE GENOMIC DNA]</scope>
    <source>
        <strain evidence="2">JWS20170419001</strain>
        <tissue evidence="2">Muscle</tissue>
    </source>
</reference>
<dbReference type="AlphaFoldDB" id="A0A556V426"/>
<keyword evidence="1" id="KW-0175">Coiled coil</keyword>
<evidence type="ECO:0000313" key="3">
    <source>
        <dbReference type="Proteomes" id="UP000319801"/>
    </source>
</evidence>
<dbReference type="Gene3D" id="3.30.40.10">
    <property type="entry name" value="Zinc/RING finger domain, C3HC4 (zinc finger)"/>
    <property type="match status" value="1"/>
</dbReference>
<comment type="caution">
    <text evidence="2">The sequence shown here is derived from an EMBL/GenBank/DDBJ whole genome shotgun (WGS) entry which is preliminary data.</text>
</comment>
<gene>
    <name evidence="2" type="ORF">Baya_12622</name>
</gene>
<dbReference type="EMBL" id="VCAZ01000114">
    <property type="protein sequence ID" value="TST98543.1"/>
    <property type="molecule type" value="Genomic_DNA"/>
</dbReference>
<organism evidence="2 3">
    <name type="scientific">Bagarius yarrelli</name>
    <name type="common">Goonch</name>
    <name type="synonym">Bagrus yarrelli</name>
    <dbReference type="NCBI Taxonomy" id="175774"/>
    <lineage>
        <taxon>Eukaryota</taxon>
        <taxon>Metazoa</taxon>
        <taxon>Chordata</taxon>
        <taxon>Craniata</taxon>
        <taxon>Vertebrata</taxon>
        <taxon>Euteleostomi</taxon>
        <taxon>Actinopterygii</taxon>
        <taxon>Neopterygii</taxon>
        <taxon>Teleostei</taxon>
        <taxon>Ostariophysi</taxon>
        <taxon>Siluriformes</taxon>
        <taxon>Sisoridae</taxon>
        <taxon>Sisorinae</taxon>
        <taxon>Bagarius</taxon>
    </lineage>
</organism>
<keyword evidence="2" id="KW-0808">Transferase</keyword>
<feature type="coiled-coil region" evidence="1">
    <location>
        <begin position="41"/>
        <end position="74"/>
    </location>
</feature>
<proteinExistence type="predicted"/>
<sequence>MDDQSCPRCKTTKYRNPSLKLMVNVCGHTLEQEELEELLLMEQQDMEMKRLENLQEEQRNLHTKRKNKQALLDELGQTVSLAPVVQMEEVLYQYHPLQIKTYGPVVPELEQLARLGPLSLVLAFVACVRGVDADDAPLTEHWAYPNRQSGGLGGWSATKYKGKRDVDRGGYVL</sequence>
<name>A0A556V426_BAGYA</name>
<keyword evidence="2" id="KW-0418">Kinase</keyword>
<dbReference type="GO" id="GO:0016301">
    <property type="term" value="F:kinase activity"/>
    <property type="evidence" value="ECO:0007669"/>
    <property type="project" value="UniProtKB-KW"/>
</dbReference>
<protein>
    <submittedName>
        <fullName evidence="2">CDK-activating kinase assembly factor MAT1</fullName>
    </submittedName>
</protein>